<evidence type="ECO:0008006" key="2">
    <source>
        <dbReference type="Google" id="ProtNLM"/>
    </source>
</evidence>
<organism evidence="1">
    <name type="scientific">marine sediment metagenome</name>
    <dbReference type="NCBI Taxonomy" id="412755"/>
    <lineage>
        <taxon>unclassified sequences</taxon>
        <taxon>metagenomes</taxon>
        <taxon>ecological metagenomes</taxon>
    </lineage>
</organism>
<dbReference type="EMBL" id="BARU01017339">
    <property type="protein sequence ID" value="GAH59207.1"/>
    <property type="molecule type" value="Genomic_DNA"/>
</dbReference>
<reference evidence="1" key="1">
    <citation type="journal article" date="2014" name="Front. Microbiol.">
        <title>High frequency of phylogenetically diverse reductive dehalogenase-homologous genes in deep subseafloor sedimentary metagenomes.</title>
        <authorList>
            <person name="Kawai M."/>
            <person name="Futagami T."/>
            <person name="Toyoda A."/>
            <person name="Takaki Y."/>
            <person name="Nishi S."/>
            <person name="Hori S."/>
            <person name="Arai W."/>
            <person name="Tsubouchi T."/>
            <person name="Morono Y."/>
            <person name="Uchiyama I."/>
            <person name="Ito T."/>
            <person name="Fujiyama A."/>
            <person name="Inagaki F."/>
            <person name="Takami H."/>
        </authorList>
    </citation>
    <scope>NUCLEOTIDE SEQUENCE</scope>
    <source>
        <strain evidence="1">Expedition CK06-06</strain>
    </source>
</reference>
<comment type="caution">
    <text evidence="1">The sequence shown here is derived from an EMBL/GenBank/DDBJ whole genome shotgun (WGS) entry which is preliminary data.</text>
</comment>
<sequence>PTPPEAVDETHENENFFMEYEKSKFQAKKLVKEIIPKGLKVMIFYPGIVYGPGDFNIFGRMLFDVMRGKILPLGVCPGKGEAMTCISYVFDISNALVDVIDREELFGEDFILGGENIKFKEYLDLIAKIGRNKKVRKLPFTIAFVYAWLLEIKAKFSKKSPYLTRPTLRAIKYHRCYSSKKAIDKFGYTITPLKEGLEDTIKWYKDFNEERKK</sequence>
<dbReference type="AlphaFoldDB" id="X1GPT4"/>
<protein>
    <recommendedName>
        <fullName evidence="2">NAD-dependent epimerase/dehydratase domain-containing protein</fullName>
    </recommendedName>
</protein>
<name>X1GPT4_9ZZZZ</name>
<proteinExistence type="predicted"/>
<feature type="non-terminal residue" evidence="1">
    <location>
        <position position="1"/>
    </location>
</feature>
<dbReference type="PANTHER" id="PTHR43000">
    <property type="entry name" value="DTDP-D-GLUCOSE 4,6-DEHYDRATASE-RELATED"/>
    <property type="match status" value="1"/>
</dbReference>
<evidence type="ECO:0000313" key="1">
    <source>
        <dbReference type="EMBL" id="GAH59207.1"/>
    </source>
</evidence>
<accession>X1GPT4</accession>
<dbReference type="SUPFAM" id="SSF51735">
    <property type="entry name" value="NAD(P)-binding Rossmann-fold domains"/>
    <property type="match status" value="1"/>
</dbReference>
<dbReference type="Gene3D" id="3.40.50.720">
    <property type="entry name" value="NAD(P)-binding Rossmann-like Domain"/>
    <property type="match status" value="1"/>
</dbReference>
<gene>
    <name evidence="1" type="ORF">S03H2_28777</name>
</gene>
<dbReference type="InterPro" id="IPR036291">
    <property type="entry name" value="NAD(P)-bd_dom_sf"/>
</dbReference>